<proteinExistence type="predicted"/>
<name>A0A1P8WLV4_9PLAN</name>
<dbReference type="AlphaFoldDB" id="A0A1P8WLV4"/>
<dbReference type="STRING" id="1891926.Fuma_04692"/>
<evidence type="ECO:0000256" key="1">
    <source>
        <dbReference type="SAM" id="MobiDB-lite"/>
    </source>
</evidence>
<dbReference type="Proteomes" id="UP000187735">
    <property type="component" value="Chromosome"/>
</dbReference>
<keyword evidence="3" id="KW-1185">Reference proteome</keyword>
<protein>
    <submittedName>
        <fullName evidence="2">Uncharacterized protein</fullName>
    </submittedName>
</protein>
<organism evidence="2 3">
    <name type="scientific">Fuerstiella marisgermanici</name>
    <dbReference type="NCBI Taxonomy" id="1891926"/>
    <lineage>
        <taxon>Bacteria</taxon>
        <taxon>Pseudomonadati</taxon>
        <taxon>Planctomycetota</taxon>
        <taxon>Planctomycetia</taxon>
        <taxon>Planctomycetales</taxon>
        <taxon>Planctomycetaceae</taxon>
        <taxon>Fuerstiella</taxon>
    </lineage>
</organism>
<evidence type="ECO:0000313" key="3">
    <source>
        <dbReference type="Proteomes" id="UP000187735"/>
    </source>
</evidence>
<accession>A0A1P8WLV4</accession>
<dbReference type="KEGG" id="fmr:Fuma_04692"/>
<sequence length="203" mass="22054">MDDEVYADKYAKRYPSNDAEKVGRMIKQASDARYVADRGGYYVGGAGADEPTAGGLEVGRFQYLGPAIESRVGLKGLVGTGAEDWFAGIDLGVRTQSPSRLAPFAGVGTYVGANSRQVSARDDGIDNDDDGSIDERGETQSDPNFLASVYPELGAHFWLNSSTRLTASAQYHLTTEGRDSDFWFIGFSLSFLNRPENYEPVPE</sequence>
<feature type="region of interest" description="Disordered" evidence="1">
    <location>
        <begin position="118"/>
        <end position="141"/>
    </location>
</feature>
<evidence type="ECO:0000313" key="2">
    <source>
        <dbReference type="EMBL" id="APZ95040.1"/>
    </source>
</evidence>
<gene>
    <name evidence="2" type="ORF">Fuma_04692</name>
</gene>
<dbReference type="EMBL" id="CP017641">
    <property type="protein sequence ID" value="APZ95040.1"/>
    <property type="molecule type" value="Genomic_DNA"/>
</dbReference>
<reference evidence="2 3" key="1">
    <citation type="journal article" date="2016" name="Front. Microbiol.">
        <title>Fuerstia marisgermanicae gen. nov., sp. nov., an Unusual Member of the Phylum Planctomycetes from the German Wadden Sea.</title>
        <authorList>
            <person name="Kohn T."/>
            <person name="Heuer A."/>
            <person name="Jogler M."/>
            <person name="Vollmers J."/>
            <person name="Boedeker C."/>
            <person name="Bunk B."/>
            <person name="Rast P."/>
            <person name="Borchert D."/>
            <person name="Glockner I."/>
            <person name="Freese H.M."/>
            <person name="Klenk H.P."/>
            <person name="Overmann J."/>
            <person name="Kaster A.K."/>
            <person name="Rohde M."/>
            <person name="Wiegand S."/>
            <person name="Jogler C."/>
        </authorList>
    </citation>
    <scope>NUCLEOTIDE SEQUENCE [LARGE SCALE GENOMIC DNA]</scope>
    <source>
        <strain evidence="2 3">NH11</strain>
    </source>
</reference>